<dbReference type="EMBL" id="JAACJK010000001">
    <property type="protein sequence ID" value="KAF5342468.1"/>
    <property type="molecule type" value="Genomic_DNA"/>
</dbReference>
<feature type="region of interest" description="Disordered" evidence="1">
    <location>
        <begin position="76"/>
        <end position="100"/>
    </location>
</feature>
<proteinExistence type="predicted"/>
<reference evidence="2 3" key="1">
    <citation type="journal article" date="2020" name="ISME J.">
        <title>Uncovering the hidden diversity of litter-decomposition mechanisms in mushroom-forming fungi.</title>
        <authorList>
            <person name="Floudas D."/>
            <person name="Bentzer J."/>
            <person name="Ahren D."/>
            <person name="Johansson T."/>
            <person name="Persson P."/>
            <person name="Tunlid A."/>
        </authorList>
    </citation>
    <scope>NUCLEOTIDE SEQUENCE [LARGE SCALE GENOMIC DNA]</scope>
    <source>
        <strain evidence="2 3">CBS 175.51</strain>
    </source>
</reference>
<name>A0A8H5CJ34_9AGAR</name>
<protein>
    <submittedName>
        <fullName evidence="2">Uncharacterized protein</fullName>
    </submittedName>
</protein>
<comment type="caution">
    <text evidence="2">The sequence shown here is derived from an EMBL/GenBank/DDBJ whole genome shotgun (WGS) entry which is preliminary data.</text>
</comment>
<evidence type="ECO:0000313" key="3">
    <source>
        <dbReference type="Proteomes" id="UP000541558"/>
    </source>
</evidence>
<dbReference type="Proteomes" id="UP000541558">
    <property type="component" value="Unassembled WGS sequence"/>
</dbReference>
<sequence>MHYIADDDARDDLQVAYHTMKAERPNDGEFLFKWHENPSRHVQGGDTKMKISRKGKDGMLGPLYLHFERSRVAPPLIPSSGSGVSRKRRRSHTHLPGYLSPPSSVNLPFDLWALSISAIHFIPAQ</sequence>
<keyword evidence="3" id="KW-1185">Reference proteome</keyword>
<gene>
    <name evidence="2" type="ORF">D9611_001082</name>
</gene>
<evidence type="ECO:0000313" key="2">
    <source>
        <dbReference type="EMBL" id="KAF5342468.1"/>
    </source>
</evidence>
<dbReference type="AlphaFoldDB" id="A0A8H5CJ34"/>
<organism evidence="2 3">
    <name type="scientific">Ephemerocybe angulata</name>
    <dbReference type="NCBI Taxonomy" id="980116"/>
    <lineage>
        <taxon>Eukaryota</taxon>
        <taxon>Fungi</taxon>
        <taxon>Dikarya</taxon>
        <taxon>Basidiomycota</taxon>
        <taxon>Agaricomycotina</taxon>
        <taxon>Agaricomycetes</taxon>
        <taxon>Agaricomycetidae</taxon>
        <taxon>Agaricales</taxon>
        <taxon>Agaricineae</taxon>
        <taxon>Psathyrellaceae</taxon>
        <taxon>Ephemerocybe</taxon>
    </lineage>
</organism>
<evidence type="ECO:0000256" key="1">
    <source>
        <dbReference type="SAM" id="MobiDB-lite"/>
    </source>
</evidence>
<accession>A0A8H5CJ34</accession>